<dbReference type="EMBL" id="SLXA01000001">
    <property type="protein sequence ID" value="TCO86526.1"/>
    <property type="molecule type" value="Genomic_DNA"/>
</dbReference>
<keyword evidence="1" id="KW-1133">Transmembrane helix</keyword>
<evidence type="ECO:0000313" key="2">
    <source>
        <dbReference type="EMBL" id="TCO86526.1"/>
    </source>
</evidence>
<dbReference type="OrthoDB" id="47603at2"/>
<evidence type="ECO:0000313" key="3">
    <source>
        <dbReference type="Proteomes" id="UP000295711"/>
    </source>
</evidence>
<dbReference type="Proteomes" id="UP000295711">
    <property type="component" value="Unassembled WGS sequence"/>
</dbReference>
<accession>A0A4R2LR04</accession>
<reference evidence="2 3" key="1">
    <citation type="submission" date="2019-03" db="EMBL/GenBank/DDBJ databases">
        <title>Genomic Encyclopedia of Type Strains, Phase IV (KMG-IV): sequencing the most valuable type-strain genomes for metagenomic binning, comparative biology and taxonomic classification.</title>
        <authorList>
            <person name="Goeker M."/>
        </authorList>
    </citation>
    <scope>NUCLEOTIDE SEQUENCE [LARGE SCALE GENOMIC DNA]</scope>
    <source>
        <strain evidence="2 3">DSM 28559</strain>
    </source>
</reference>
<name>A0A4R2LR04_9FIRM</name>
<dbReference type="InterPro" id="IPR038690">
    <property type="entry name" value="NusG_2_sf"/>
</dbReference>
<dbReference type="RefSeq" id="WP_132087835.1">
    <property type="nucleotide sequence ID" value="NZ_JANKAQ010000002.1"/>
</dbReference>
<proteinExistence type="predicted"/>
<dbReference type="CDD" id="cd09911">
    <property type="entry name" value="Lin0431_like"/>
    <property type="match status" value="1"/>
</dbReference>
<keyword evidence="3" id="KW-1185">Reference proteome</keyword>
<dbReference type="Gene3D" id="2.60.320.10">
    <property type="entry name" value="N-utilization substance G protein NusG, insert domain"/>
    <property type="match status" value="1"/>
</dbReference>
<keyword evidence="1" id="KW-0812">Transmembrane</keyword>
<organism evidence="2 3">
    <name type="scientific">Frisingicoccus caecimuris</name>
    <dbReference type="NCBI Taxonomy" id="1796636"/>
    <lineage>
        <taxon>Bacteria</taxon>
        <taxon>Bacillati</taxon>
        <taxon>Bacillota</taxon>
        <taxon>Clostridia</taxon>
        <taxon>Lachnospirales</taxon>
        <taxon>Lachnospiraceae</taxon>
        <taxon>Frisingicoccus</taxon>
    </lineage>
</organism>
<keyword evidence="1" id="KW-0472">Membrane</keyword>
<protein>
    <submittedName>
        <fullName evidence="2">Uncharacterized protein</fullName>
    </submittedName>
</protein>
<feature type="transmembrane region" description="Helical" evidence="1">
    <location>
        <begin position="6"/>
        <end position="25"/>
    </location>
</feature>
<dbReference type="AlphaFoldDB" id="A0A4R2LR04"/>
<dbReference type="Pfam" id="PF07009">
    <property type="entry name" value="NusG_II"/>
    <property type="match status" value="1"/>
</dbReference>
<evidence type="ECO:0000256" key="1">
    <source>
        <dbReference type="SAM" id="Phobius"/>
    </source>
</evidence>
<sequence length="119" mass="13074">MKKGDILLICAVLILAGAGLIFMNLGGKKSGGTLTVTVRGEIYETYDLAKDQEISLEIDGWHNRFRIKDGVVSMMEADCPDQYCVEHAPIAKVNETIVCLPHKVVLEITEGEEPRDVDA</sequence>
<gene>
    <name evidence="2" type="ORF">EV212_101316</name>
</gene>
<comment type="caution">
    <text evidence="2">The sequence shown here is derived from an EMBL/GenBank/DDBJ whole genome shotgun (WGS) entry which is preliminary data.</text>
</comment>